<dbReference type="InterPro" id="IPR003439">
    <property type="entry name" value="ABC_transporter-like_ATP-bd"/>
</dbReference>
<dbReference type="InterPro" id="IPR003593">
    <property type="entry name" value="AAA+_ATPase"/>
</dbReference>
<evidence type="ECO:0000256" key="4">
    <source>
        <dbReference type="ARBA" id="ARBA00022840"/>
    </source>
</evidence>
<dbReference type="SUPFAM" id="SSF50331">
    <property type="entry name" value="MOP-like"/>
    <property type="match status" value="1"/>
</dbReference>
<dbReference type="RefSeq" id="WP_370881988.1">
    <property type="nucleotide sequence ID" value="NZ_JAUSVX010000008.1"/>
</dbReference>
<organism evidence="6 7">
    <name type="scientific">Labrys wisconsinensis</name>
    <dbReference type="NCBI Taxonomy" id="425677"/>
    <lineage>
        <taxon>Bacteria</taxon>
        <taxon>Pseudomonadati</taxon>
        <taxon>Pseudomonadota</taxon>
        <taxon>Alphaproteobacteria</taxon>
        <taxon>Hyphomicrobiales</taxon>
        <taxon>Xanthobacteraceae</taxon>
        <taxon>Labrys</taxon>
    </lineage>
</organism>
<name>A0ABU0JAC0_9HYPH</name>
<dbReference type="Pfam" id="PF08402">
    <property type="entry name" value="TOBE_2"/>
    <property type="match status" value="1"/>
</dbReference>
<dbReference type="Gene3D" id="3.40.50.300">
    <property type="entry name" value="P-loop containing nucleotide triphosphate hydrolases"/>
    <property type="match status" value="1"/>
</dbReference>
<gene>
    <name evidence="6" type="ORF">QO011_004239</name>
</gene>
<feature type="domain" description="ABC transporter" evidence="5">
    <location>
        <begin position="5"/>
        <end position="235"/>
    </location>
</feature>
<accession>A0ABU0JAC0</accession>
<dbReference type="EMBL" id="JAUSVX010000008">
    <property type="protein sequence ID" value="MDQ0471216.1"/>
    <property type="molecule type" value="Genomic_DNA"/>
</dbReference>
<comment type="caution">
    <text evidence="6">The sequence shown here is derived from an EMBL/GenBank/DDBJ whole genome shotgun (WGS) entry which is preliminary data.</text>
</comment>
<comment type="similarity">
    <text evidence="1">Belongs to the ABC transporter superfamily.</text>
</comment>
<dbReference type="InterPro" id="IPR012340">
    <property type="entry name" value="NA-bd_OB-fold"/>
</dbReference>
<evidence type="ECO:0000313" key="6">
    <source>
        <dbReference type="EMBL" id="MDQ0471216.1"/>
    </source>
</evidence>
<dbReference type="PROSITE" id="PS50893">
    <property type="entry name" value="ABC_TRANSPORTER_2"/>
    <property type="match status" value="1"/>
</dbReference>
<reference evidence="6 7" key="1">
    <citation type="submission" date="2023-07" db="EMBL/GenBank/DDBJ databases">
        <title>Genomic Encyclopedia of Type Strains, Phase IV (KMG-IV): sequencing the most valuable type-strain genomes for metagenomic binning, comparative biology and taxonomic classification.</title>
        <authorList>
            <person name="Goeker M."/>
        </authorList>
    </citation>
    <scope>NUCLEOTIDE SEQUENCE [LARGE SCALE GENOMIC DNA]</scope>
    <source>
        <strain evidence="6 7">DSM 19619</strain>
    </source>
</reference>
<dbReference type="SUPFAM" id="SSF52540">
    <property type="entry name" value="P-loop containing nucleoside triphosphate hydrolases"/>
    <property type="match status" value="1"/>
</dbReference>
<dbReference type="Pfam" id="PF00005">
    <property type="entry name" value="ABC_tran"/>
    <property type="match status" value="1"/>
</dbReference>
<dbReference type="PROSITE" id="PS00211">
    <property type="entry name" value="ABC_TRANSPORTER_1"/>
    <property type="match status" value="1"/>
</dbReference>
<dbReference type="Gene3D" id="2.40.50.100">
    <property type="match status" value="1"/>
</dbReference>
<evidence type="ECO:0000313" key="7">
    <source>
        <dbReference type="Proteomes" id="UP001242480"/>
    </source>
</evidence>
<dbReference type="SMART" id="SM00382">
    <property type="entry name" value="AAA"/>
    <property type="match status" value="1"/>
</dbReference>
<sequence length="369" mass="39395">MTAAVSIEKATKRFGGFTALDDVSLEIAAGEFIVLLGPSGCGKTTLLSILGGFLTPGAGRVLIGGVDMTHVPPARRPTTTMFQDYALFPHMRLQDNVGFGLRMRGTGKRERLARALDFLDLVGLRAAALKKPHELSGGQRQRVALARALAVDPQVLLLDEPLGALDLKLRRQMQDELKAIQKRVGTTFVHVTHDQEEAMAIADRIVVMNQGRIEDVGRPADIYLRPRSLFAAGFMGEVNFLDATAAAVETDCVRVAMPCGEARLPAQCFTAGLPAPGEPVTLCVRPEHFRRGDVPDEALALGPATVTGAAFFGTHYRCHARLASASGLELVMHLEPTAPVAQGQPISLAVKAADVVALRGDAAASRTPR</sequence>
<dbReference type="InterPro" id="IPR017871">
    <property type="entry name" value="ABC_transporter-like_CS"/>
</dbReference>
<evidence type="ECO:0000256" key="3">
    <source>
        <dbReference type="ARBA" id="ARBA00022741"/>
    </source>
</evidence>
<evidence type="ECO:0000259" key="5">
    <source>
        <dbReference type="PROSITE" id="PS50893"/>
    </source>
</evidence>
<dbReference type="InterPro" id="IPR050093">
    <property type="entry name" value="ABC_SmlMolc_Importer"/>
</dbReference>
<dbReference type="GO" id="GO:0005524">
    <property type="term" value="F:ATP binding"/>
    <property type="evidence" value="ECO:0007669"/>
    <property type="project" value="UniProtKB-KW"/>
</dbReference>
<keyword evidence="2" id="KW-0813">Transport</keyword>
<proteinExistence type="inferred from homology"/>
<evidence type="ECO:0000256" key="1">
    <source>
        <dbReference type="ARBA" id="ARBA00005417"/>
    </source>
</evidence>
<protein>
    <submittedName>
        <fullName evidence="6">Spermidine/putrescine transport system ATP-binding protein</fullName>
    </submittedName>
</protein>
<keyword evidence="4 6" id="KW-0067">ATP-binding</keyword>
<dbReference type="InterPro" id="IPR013611">
    <property type="entry name" value="Transp-assoc_OB_typ2"/>
</dbReference>
<evidence type="ECO:0000256" key="2">
    <source>
        <dbReference type="ARBA" id="ARBA00022448"/>
    </source>
</evidence>
<dbReference type="InterPro" id="IPR027417">
    <property type="entry name" value="P-loop_NTPase"/>
</dbReference>
<dbReference type="PANTHER" id="PTHR42781:SF4">
    <property type="entry name" value="SPERMIDINE_PUTRESCINE IMPORT ATP-BINDING PROTEIN POTA"/>
    <property type="match status" value="1"/>
</dbReference>
<keyword evidence="7" id="KW-1185">Reference proteome</keyword>
<keyword evidence="3" id="KW-0547">Nucleotide-binding</keyword>
<dbReference type="Gene3D" id="2.40.50.140">
    <property type="entry name" value="Nucleic acid-binding proteins"/>
    <property type="match status" value="1"/>
</dbReference>
<dbReference type="InterPro" id="IPR008995">
    <property type="entry name" value="Mo/tungstate-bd_C_term_dom"/>
</dbReference>
<dbReference type="PANTHER" id="PTHR42781">
    <property type="entry name" value="SPERMIDINE/PUTRESCINE IMPORT ATP-BINDING PROTEIN POTA"/>
    <property type="match status" value="1"/>
</dbReference>
<dbReference type="Proteomes" id="UP001242480">
    <property type="component" value="Unassembled WGS sequence"/>
</dbReference>